<keyword evidence="1" id="KW-0472">Membrane</keyword>
<sequence>MGLIGFVAGILHLLLSLYVLVLFGRLILEYIPMFNREWRPQGGMVVVCEIIYTITDPPIMFFRRHIPPLRLGAIAIDLGFALTMLLCFVAMWILRAMVIVF</sequence>
<evidence type="ECO:0000256" key="1">
    <source>
        <dbReference type="SAM" id="Phobius"/>
    </source>
</evidence>
<name>A0ABS4ZFC2_9MICO</name>
<dbReference type="EMBL" id="JAGIOL010000001">
    <property type="protein sequence ID" value="MBP2435987.1"/>
    <property type="molecule type" value="Genomic_DNA"/>
</dbReference>
<keyword evidence="3" id="KW-1185">Reference proteome</keyword>
<evidence type="ECO:0000313" key="2">
    <source>
        <dbReference type="EMBL" id="MBP2435987.1"/>
    </source>
</evidence>
<organism evidence="2 3">
    <name type="scientific">Microbacterium amylolyticum</name>
    <dbReference type="NCBI Taxonomy" id="936337"/>
    <lineage>
        <taxon>Bacteria</taxon>
        <taxon>Bacillati</taxon>
        <taxon>Actinomycetota</taxon>
        <taxon>Actinomycetes</taxon>
        <taxon>Micrococcales</taxon>
        <taxon>Microbacteriaceae</taxon>
        <taxon>Microbacterium</taxon>
    </lineage>
</organism>
<keyword evidence="1" id="KW-0812">Transmembrane</keyword>
<keyword evidence="1" id="KW-1133">Transmembrane helix</keyword>
<comment type="caution">
    <text evidence="2">The sequence shown here is derived from an EMBL/GenBank/DDBJ whole genome shotgun (WGS) entry which is preliminary data.</text>
</comment>
<dbReference type="InterPro" id="IPR003425">
    <property type="entry name" value="CCB3/YggT"/>
</dbReference>
<dbReference type="Pfam" id="PF02325">
    <property type="entry name" value="CCB3_YggT"/>
    <property type="match status" value="1"/>
</dbReference>
<accession>A0ABS4ZFC2</accession>
<dbReference type="Proteomes" id="UP001519362">
    <property type="component" value="Unassembled WGS sequence"/>
</dbReference>
<gene>
    <name evidence="2" type="ORF">JOF34_000573</name>
</gene>
<dbReference type="RefSeq" id="WP_165131360.1">
    <property type="nucleotide sequence ID" value="NZ_CP049253.1"/>
</dbReference>
<protein>
    <submittedName>
        <fullName evidence="2">YggT family protein</fullName>
    </submittedName>
</protein>
<proteinExistence type="predicted"/>
<feature type="transmembrane region" description="Helical" evidence="1">
    <location>
        <begin position="71"/>
        <end position="94"/>
    </location>
</feature>
<reference evidence="2 3" key="1">
    <citation type="submission" date="2021-03" db="EMBL/GenBank/DDBJ databases">
        <title>Sequencing the genomes of 1000 actinobacteria strains.</title>
        <authorList>
            <person name="Klenk H.-P."/>
        </authorList>
    </citation>
    <scope>NUCLEOTIDE SEQUENCE [LARGE SCALE GENOMIC DNA]</scope>
    <source>
        <strain evidence="2 3">DSM 24221</strain>
    </source>
</reference>
<feature type="transmembrane region" description="Helical" evidence="1">
    <location>
        <begin position="6"/>
        <end position="28"/>
    </location>
</feature>
<evidence type="ECO:0000313" key="3">
    <source>
        <dbReference type="Proteomes" id="UP001519362"/>
    </source>
</evidence>